<dbReference type="GO" id="GO:0032259">
    <property type="term" value="P:methylation"/>
    <property type="evidence" value="ECO:0007669"/>
    <property type="project" value="UniProtKB-KW"/>
</dbReference>
<dbReference type="AlphaFoldDB" id="A0A8J3BV28"/>
<evidence type="ECO:0000256" key="1">
    <source>
        <dbReference type="ARBA" id="ARBA00022603"/>
    </source>
</evidence>
<dbReference type="GO" id="GO:0009307">
    <property type="term" value="P:DNA restriction-modification system"/>
    <property type="evidence" value="ECO:0007669"/>
    <property type="project" value="InterPro"/>
</dbReference>
<dbReference type="InterPro" id="IPR029063">
    <property type="entry name" value="SAM-dependent_MTases_sf"/>
</dbReference>
<organism evidence="4 5">
    <name type="scientific">Pilimelia terevasa</name>
    <dbReference type="NCBI Taxonomy" id="53372"/>
    <lineage>
        <taxon>Bacteria</taxon>
        <taxon>Bacillati</taxon>
        <taxon>Actinomycetota</taxon>
        <taxon>Actinomycetes</taxon>
        <taxon>Micromonosporales</taxon>
        <taxon>Micromonosporaceae</taxon>
        <taxon>Pilimelia</taxon>
    </lineage>
</organism>
<dbReference type="Proteomes" id="UP000662200">
    <property type="component" value="Unassembled WGS sequence"/>
</dbReference>
<keyword evidence="2" id="KW-0808">Transferase</keyword>
<dbReference type="InterPro" id="IPR012263">
    <property type="entry name" value="M_m6A_EcoRV"/>
</dbReference>
<evidence type="ECO:0000313" key="4">
    <source>
        <dbReference type="EMBL" id="GGK31977.1"/>
    </source>
</evidence>
<sequence length="282" mass="31590">MTVALRPPIPYFGGKITVGPAIAALLPAHAHYIEPYAGSLAVLGAKAPSRHETVNDLDEHLVAFFRVLRDRREELREVCRWTPHARAEYRDSRIDAMPADLPDLERARRVWVQLTQGRAGNLLATGWRHVVKPEGSSISMPAYLDGYVDRIAPFAERLRDVSLECLPALDLIAKYGQHPSVLLYVDPPYLGAVREARGYRHEMRDDVDHRQLAEALHGCHAAVVLSGYASDLYDRELYTGWDRHSIAASTGQGGTWANRTEVLWSNRPLGQQMSLLDALDVR</sequence>
<dbReference type="Pfam" id="PF02086">
    <property type="entry name" value="MethyltransfD12"/>
    <property type="match status" value="1"/>
</dbReference>
<dbReference type="Gene3D" id="3.40.50.150">
    <property type="entry name" value="Vaccinia Virus protein VP39"/>
    <property type="match status" value="2"/>
</dbReference>
<keyword evidence="1 4" id="KW-0489">Methyltransferase</keyword>
<dbReference type="PANTHER" id="PTHR30481:SF4">
    <property type="entry name" value="SITE-SPECIFIC DNA-METHYLTRANSFERASE (ADENINE-SPECIFIC)"/>
    <property type="match status" value="1"/>
</dbReference>
<comment type="caution">
    <text evidence="4">The sequence shown here is derived from an EMBL/GenBank/DDBJ whole genome shotgun (WGS) entry which is preliminary data.</text>
</comment>
<dbReference type="RefSeq" id="WP_229789644.1">
    <property type="nucleotide sequence ID" value="NZ_BMQC01000008.1"/>
</dbReference>
<evidence type="ECO:0000256" key="3">
    <source>
        <dbReference type="ARBA" id="ARBA00022691"/>
    </source>
</evidence>
<dbReference type="GO" id="GO:0043565">
    <property type="term" value="F:sequence-specific DNA binding"/>
    <property type="evidence" value="ECO:0007669"/>
    <property type="project" value="TreeGrafter"/>
</dbReference>
<dbReference type="GO" id="GO:1904047">
    <property type="term" value="F:S-adenosyl-L-methionine binding"/>
    <property type="evidence" value="ECO:0007669"/>
    <property type="project" value="TreeGrafter"/>
</dbReference>
<dbReference type="GO" id="GO:0006298">
    <property type="term" value="P:mismatch repair"/>
    <property type="evidence" value="ECO:0007669"/>
    <property type="project" value="TreeGrafter"/>
</dbReference>
<evidence type="ECO:0000256" key="2">
    <source>
        <dbReference type="ARBA" id="ARBA00022679"/>
    </source>
</evidence>
<keyword evidence="3" id="KW-0949">S-adenosyl-L-methionine</keyword>
<gene>
    <name evidence="4" type="ORF">GCM10010124_25930</name>
</gene>
<keyword evidence="5" id="KW-1185">Reference proteome</keyword>
<reference evidence="4" key="1">
    <citation type="journal article" date="2014" name="Int. J. Syst. Evol. Microbiol.">
        <title>Complete genome sequence of Corynebacterium casei LMG S-19264T (=DSM 44701T), isolated from a smear-ripened cheese.</title>
        <authorList>
            <consortium name="US DOE Joint Genome Institute (JGI-PGF)"/>
            <person name="Walter F."/>
            <person name="Albersmeier A."/>
            <person name="Kalinowski J."/>
            <person name="Ruckert C."/>
        </authorList>
    </citation>
    <scope>NUCLEOTIDE SEQUENCE</scope>
    <source>
        <strain evidence="4">JCM 3091</strain>
    </source>
</reference>
<accession>A0A8J3BV28</accession>
<name>A0A8J3BV28_9ACTN</name>
<dbReference type="PANTHER" id="PTHR30481">
    <property type="entry name" value="DNA ADENINE METHYLASE"/>
    <property type="match status" value="1"/>
</dbReference>
<dbReference type="SUPFAM" id="SSF53335">
    <property type="entry name" value="S-adenosyl-L-methionine-dependent methyltransferases"/>
    <property type="match status" value="1"/>
</dbReference>
<dbReference type="PRINTS" id="PR00505">
    <property type="entry name" value="D12N6MTFRASE"/>
</dbReference>
<proteinExistence type="predicted"/>
<dbReference type="EMBL" id="BMQC01000008">
    <property type="protein sequence ID" value="GGK31977.1"/>
    <property type="molecule type" value="Genomic_DNA"/>
</dbReference>
<evidence type="ECO:0000313" key="5">
    <source>
        <dbReference type="Proteomes" id="UP000662200"/>
    </source>
</evidence>
<dbReference type="GO" id="GO:0009007">
    <property type="term" value="F:site-specific DNA-methyltransferase (adenine-specific) activity"/>
    <property type="evidence" value="ECO:0007669"/>
    <property type="project" value="UniProtKB-EC"/>
</dbReference>
<dbReference type="InterPro" id="IPR012327">
    <property type="entry name" value="MeTrfase_D12"/>
</dbReference>
<dbReference type="PIRSF" id="PIRSF000398">
    <property type="entry name" value="M_m6A_EcoRV"/>
    <property type="match status" value="1"/>
</dbReference>
<protein>
    <submittedName>
        <fullName evidence="4">SAM-dependent methyltransferase</fullName>
    </submittedName>
</protein>
<reference evidence="4" key="2">
    <citation type="submission" date="2020-09" db="EMBL/GenBank/DDBJ databases">
        <authorList>
            <person name="Sun Q."/>
            <person name="Ohkuma M."/>
        </authorList>
    </citation>
    <scope>NUCLEOTIDE SEQUENCE</scope>
    <source>
        <strain evidence="4">JCM 3091</strain>
    </source>
</reference>